<evidence type="ECO:0000313" key="2">
    <source>
        <dbReference type="Proteomes" id="UP000275078"/>
    </source>
</evidence>
<gene>
    <name evidence="1" type="ORF">BJ508DRAFT_304954</name>
</gene>
<protein>
    <submittedName>
        <fullName evidence="1">Uncharacterized protein</fullName>
    </submittedName>
</protein>
<organism evidence="1 2">
    <name type="scientific">Ascobolus immersus RN42</name>
    <dbReference type="NCBI Taxonomy" id="1160509"/>
    <lineage>
        <taxon>Eukaryota</taxon>
        <taxon>Fungi</taxon>
        <taxon>Dikarya</taxon>
        <taxon>Ascomycota</taxon>
        <taxon>Pezizomycotina</taxon>
        <taxon>Pezizomycetes</taxon>
        <taxon>Pezizales</taxon>
        <taxon>Ascobolaceae</taxon>
        <taxon>Ascobolus</taxon>
    </lineage>
</organism>
<reference evidence="1 2" key="1">
    <citation type="journal article" date="2018" name="Nat. Ecol. Evol.">
        <title>Pezizomycetes genomes reveal the molecular basis of ectomycorrhizal truffle lifestyle.</title>
        <authorList>
            <person name="Murat C."/>
            <person name="Payen T."/>
            <person name="Noel B."/>
            <person name="Kuo A."/>
            <person name="Morin E."/>
            <person name="Chen J."/>
            <person name="Kohler A."/>
            <person name="Krizsan K."/>
            <person name="Balestrini R."/>
            <person name="Da Silva C."/>
            <person name="Montanini B."/>
            <person name="Hainaut M."/>
            <person name="Levati E."/>
            <person name="Barry K.W."/>
            <person name="Belfiori B."/>
            <person name="Cichocki N."/>
            <person name="Clum A."/>
            <person name="Dockter R.B."/>
            <person name="Fauchery L."/>
            <person name="Guy J."/>
            <person name="Iotti M."/>
            <person name="Le Tacon F."/>
            <person name="Lindquist E.A."/>
            <person name="Lipzen A."/>
            <person name="Malagnac F."/>
            <person name="Mello A."/>
            <person name="Molinier V."/>
            <person name="Miyauchi S."/>
            <person name="Poulain J."/>
            <person name="Riccioni C."/>
            <person name="Rubini A."/>
            <person name="Sitrit Y."/>
            <person name="Splivallo R."/>
            <person name="Traeger S."/>
            <person name="Wang M."/>
            <person name="Zifcakova L."/>
            <person name="Wipf D."/>
            <person name="Zambonelli A."/>
            <person name="Paolocci F."/>
            <person name="Nowrousian M."/>
            <person name="Ottonello S."/>
            <person name="Baldrian P."/>
            <person name="Spatafora J.W."/>
            <person name="Henrissat B."/>
            <person name="Nagy L.G."/>
            <person name="Aury J.M."/>
            <person name="Wincker P."/>
            <person name="Grigoriev I.V."/>
            <person name="Bonfante P."/>
            <person name="Martin F.M."/>
        </authorList>
    </citation>
    <scope>NUCLEOTIDE SEQUENCE [LARGE SCALE GENOMIC DNA]</scope>
    <source>
        <strain evidence="1 2">RN42</strain>
    </source>
</reference>
<dbReference type="Proteomes" id="UP000275078">
    <property type="component" value="Unassembled WGS sequence"/>
</dbReference>
<dbReference type="AlphaFoldDB" id="A0A3N4ICP0"/>
<proteinExistence type="predicted"/>
<dbReference type="EMBL" id="ML119666">
    <property type="protein sequence ID" value="RPA83217.1"/>
    <property type="molecule type" value="Genomic_DNA"/>
</dbReference>
<evidence type="ECO:0000313" key="1">
    <source>
        <dbReference type="EMBL" id="RPA83217.1"/>
    </source>
</evidence>
<accession>A0A3N4ICP0</accession>
<keyword evidence="2" id="KW-1185">Reference proteome</keyword>
<sequence length="208" mass="22804">MPGLRLSATLQAETTDGNAQSENGSVASLLRRFAFPNLVPIIPMDEAVDALTSTVDRFASPPSRVADSLPSDDWALEASVVLLHALNNLPAVEIAPGSEDEIYEGDQSAFMERLLRYMTPEDLSIEPSQLRLIYNPLADFTAAMRMIIRFARQIPRSITLSDGNPPLLGESAVAMYWGFYNQLACLLRLRAIHSLFEELPSAGHSTVT</sequence>
<name>A0A3N4ICP0_ASCIM</name>